<organism evidence="2 3">
    <name type="scientific">Lasallia pustulata</name>
    <dbReference type="NCBI Taxonomy" id="136370"/>
    <lineage>
        <taxon>Eukaryota</taxon>
        <taxon>Fungi</taxon>
        <taxon>Dikarya</taxon>
        <taxon>Ascomycota</taxon>
        <taxon>Pezizomycotina</taxon>
        <taxon>Lecanoromycetes</taxon>
        <taxon>OSLEUM clade</taxon>
        <taxon>Umbilicariomycetidae</taxon>
        <taxon>Umbilicariales</taxon>
        <taxon>Umbilicariaceae</taxon>
        <taxon>Lasallia</taxon>
    </lineage>
</organism>
<name>A0A1W5D2F0_9LECA</name>
<evidence type="ECO:0000313" key="3">
    <source>
        <dbReference type="Proteomes" id="UP000192927"/>
    </source>
</evidence>
<keyword evidence="2" id="KW-0808">Transferase</keyword>
<dbReference type="Proteomes" id="UP000192927">
    <property type="component" value="Unassembled WGS sequence"/>
</dbReference>
<dbReference type="InterPro" id="IPR013103">
    <property type="entry name" value="RVT_2"/>
</dbReference>
<feature type="domain" description="Reverse transcriptase Ty1/copia-type" evidence="1">
    <location>
        <begin position="12"/>
        <end position="131"/>
    </location>
</feature>
<dbReference type="AlphaFoldDB" id="A0A1W5D2F0"/>
<dbReference type="GO" id="GO:0003964">
    <property type="term" value="F:RNA-directed DNA polymerase activity"/>
    <property type="evidence" value="ECO:0007669"/>
    <property type="project" value="UniProtKB-KW"/>
</dbReference>
<proteinExistence type="predicted"/>
<accession>A0A1W5D2F0</accession>
<protein>
    <submittedName>
        <fullName evidence="2">Reverse transcriptase, RNA-dependent DNA polymerase</fullName>
    </submittedName>
</protein>
<dbReference type="Pfam" id="PF07727">
    <property type="entry name" value="RVT_2"/>
    <property type="match status" value="1"/>
</dbReference>
<keyword evidence="2" id="KW-0695">RNA-directed DNA polymerase</keyword>
<sequence>MEKEINDLKAQNTWTLVNYSQDKNILKGRWVYKTKLNKDGFIDKYKARWVAKGFQQIYGIDFTETFSNTVKPMVFRALFAIAAHLDLEIQQWDIKSAFPNAKLDQEIYIMQPTGVEDNTNRVCLLNKALYG</sequence>
<dbReference type="EMBL" id="FWEW01001555">
    <property type="protein sequence ID" value="SLM37314.1"/>
    <property type="molecule type" value="Genomic_DNA"/>
</dbReference>
<keyword evidence="2" id="KW-0548">Nucleotidyltransferase</keyword>
<evidence type="ECO:0000313" key="2">
    <source>
        <dbReference type="EMBL" id="SLM37314.1"/>
    </source>
</evidence>
<reference evidence="3" key="1">
    <citation type="submission" date="2017-03" db="EMBL/GenBank/DDBJ databases">
        <authorList>
            <person name="Sharma R."/>
            <person name="Thines M."/>
        </authorList>
    </citation>
    <scope>NUCLEOTIDE SEQUENCE [LARGE SCALE GENOMIC DNA]</scope>
</reference>
<evidence type="ECO:0000259" key="1">
    <source>
        <dbReference type="Pfam" id="PF07727"/>
    </source>
</evidence>
<keyword evidence="3" id="KW-1185">Reference proteome</keyword>